<protein>
    <submittedName>
        <fullName evidence="1">Uncharacterized protein</fullName>
    </submittedName>
</protein>
<dbReference type="EMBL" id="LXWW01000183">
    <property type="protein sequence ID" value="OAO15031.1"/>
    <property type="molecule type" value="Genomic_DNA"/>
</dbReference>
<proteinExistence type="predicted"/>
<evidence type="ECO:0000313" key="2">
    <source>
        <dbReference type="Proteomes" id="UP000078348"/>
    </source>
</evidence>
<organism evidence="1 2">
    <name type="scientific">Blastocystis sp. subtype 1 (strain ATCC 50177 / NandII)</name>
    <dbReference type="NCBI Taxonomy" id="478820"/>
    <lineage>
        <taxon>Eukaryota</taxon>
        <taxon>Sar</taxon>
        <taxon>Stramenopiles</taxon>
        <taxon>Bigyra</taxon>
        <taxon>Opalozoa</taxon>
        <taxon>Opalinata</taxon>
        <taxon>Blastocystidae</taxon>
        <taxon>Blastocystis</taxon>
    </lineage>
</organism>
<dbReference type="Proteomes" id="UP000078348">
    <property type="component" value="Unassembled WGS sequence"/>
</dbReference>
<dbReference type="AlphaFoldDB" id="A0A196SFD0"/>
<dbReference type="OrthoDB" id="10584839at2759"/>
<evidence type="ECO:0000313" key="1">
    <source>
        <dbReference type="EMBL" id="OAO15031.1"/>
    </source>
</evidence>
<keyword evidence="2" id="KW-1185">Reference proteome</keyword>
<name>A0A196SFD0_BLAHN</name>
<gene>
    <name evidence="1" type="ORF">AV274_3247</name>
</gene>
<reference evidence="1 2" key="1">
    <citation type="submission" date="2016-05" db="EMBL/GenBank/DDBJ databases">
        <title>Nuclear genome of Blastocystis sp. subtype 1 NandII.</title>
        <authorList>
            <person name="Gentekaki E."/>
            <person name="Curtis B."/>
            <person name="Stairs C."/>
            <person name="Eme L."/>
            <person name="Herman E."/>
            <person name="Klimes V."/>
            <person name="Arias M.C."/>
            <person name="Elias M."/>
            <person name="Hilliou F."/>
            <person name="Klute M."/>
            <person name="Malik S.-B."/>
            <person name="Pightling A."/>
            <person name="Rachubinski R."/>
            <person name="Salas D."/>
            <person name="Schlacht A."/>
            <person name="Suga H."/>
            <person name="Archibald J."/>
            <person name="Ball S.G."/>
            <person name="Clark G."/>
            <person name="Dacks J."/>
            <person name="Van Der Giezen M."/>
            <person name="Tsaousis A."/>
            <person name="Roger A."/>
        </authorList>
    </citation>
    <scope>NUCLEOTIDE SEQUENCE [LARGE SCALE GENOMIC DNA]</scope>
    <source>
        <strain evidence="2">ATCC 50177 / NandII</strain>
    </source>
</reference>
<accession>A0A196SFD0</accession>
<comment type="caution">
    <text evidence="1">The sequence shown here is derived from an EMBL/GenBank/DDBJ whole genome shotgun (WGS) entry which is preliminary data.</text>
</comment>
<sequence>MVAKIPVINDIRQSDEEKKMTNEDLSKLMKRLLFPKISHINTTNQPFPEIYSDEKKSVLNTAFLAPLSYESASFSFLTRRESFEIQMMRCYMRLLPDSPFLLFYRDQGVNYWLLQSFSSAGSVTTTVVAKEPVPASQVKPSITQCIPHASGHLRLRSAFLLSPSVHCLHTLLQHSHQESFIAALFHQTACEASSDLDLTPASSTACDLLLRYAPQSSSALLLEADRWSEELAALRRNVEHPDEWRAVKTDEAGATDYASFLYAKGCACASEAELAAVVKQYLLAIPAQTPTPSLPSSNTTRLAEAVRRGLECVKQCLLCETEAQKEPLLQAWQEEVDALAELTELPALWQEAGVHSLQRRVATAFAEKKLLVSGEMADAKSGLLQLQQSLRLLGYVNLLECFTAFRSADIQFCVGILERAIASSSASTMLLSIPAELVVKLIPSCTVPEVLVASCVFGEGNEVQLEYKEKEIEKGVLMLKKQMLKERPMSGEELCVLRSVLVECCGEPVAKKCLLLLEERTRQESVEDGYFQFEVSKRIGTIGV</sequence>